<evidence type="ECO:0000313" key="2">
    <source>
        <dbReference type="WBParaSite" id="RSKR_0001184064.1"/>
    </source>
</evidence>
<organism evidence="1 2">
    <name type="scientific">Rhabditophanes sp. KR3021</name>
    <dbReference type="NCBI Taxonomy" id="114890"/>
    <lineage>
        <taxon>Eukaryota</taxon>
        <taxon>Metazoa</taxon>
        <taxon>Ecdysozoa</taxon>
        <taxon>Nematoda</taxon>
        <taxon>Chromadorea</taxon>
        <taxon>Rhabditida</taxon>
        <taxon>Tylenchina</taxon>
        <taxon>Panagrolaimomorpha</taxon>
        <taxon>Strongyloidoidea</taxon>
        <taxon>Alloionematidae</taxon>
        <taxon>Rhabditophanes</taxon>
    </lineage>
</organism>
<dbReference type="Proteomes" id="UP000095286">
    <property type="component" value="Unplaced"/>
</dbReference>
<sequence length="338" mass="38236">MSTEQSIGISQLDLESSFQSEEKIVEKIIIKEKVSTYIIRECLEIIKPNNDKFRRCVKCVQEFKISSGRKHYGYSNLKRHLEGSHKIYFNEPNTTKVQTLDSFVQKKKVTKRNDAFASILFSLACNSFSITKNPTLLAAFKALNSDFVPLEARTLKIKMKETQIKLEVYILNKLKDKSFVLVHDHWSDRRISITGVVIVSEQKSYLMKTIVTKSQTAKDIEEGLSSYINELNELNLIPVGLVSDSAPNVLAANRVLNSKYGTSSIGCVAHQINLATKNVFDEHAEVSNACIGSIQIIFKELIDGINNNQEVVILEENDEEDEEDCYLDEVDENGSSRI</sequence>
<name>A0AC35UI61_9BILA</name>
<accession>A0AC35UI61</accession>
<proteinExistence type="predicted"/>
<evidence type="ECO:0000313" key="1">
    <source>
        <dbReference type="Proteomes" id="UP000095286"/>
    </source>
</evidence>
<protein>
    <submittedName>
        <fullName evidence="2">DUF659 domain-containing protein</fullName>
    </submittedName>
</protein>
<dbReference type="WBParaSite" id="RSKR_0001184064.1">
    <property type="protein sequence ID" value="RSKR_0001184064.1"/>
    <property type="gene ID" value="RSKR_0001184064"/>
</dbReference>
<reference evidence="2" key="1">
    <citation type="submission" date="2016-11" db="UniProtKB">
        <authorList>
            <consortium name="WormBaseParasite"/>
        </authorList>
    </citation>
    <scope>IDENTIFICATION</scope>
    <source>
        <strain evidence="2">KR3021</strain>
    </source>
</reference>